<dbReference type="InterPro" id="IPR014762">
    <property type="entry name" value="DNA_mismatch_repair_CS"/>
</dbReference>
<dbReference type="GO" id="GO:0006298">
    <property type="term" value="P:mismatch repair"/>
    <property type="evidence" value="ECO:0007669"/>
    <property type="project" value="InterPro"/>
</dbReference>
<reference evidence="13" key="1">
    <citation type="journal article" date="2020" name="Phytopathology">
        <title>Genome Sequence Resources of Colletotrichum truncatum, C. plurivorum, C. musicola, and C. sojae: Four Species Pathogenic to Soybean (Glycine max).</title>
        <authorList>
            <person name="Rogerio F."/>
            <person name="Boufleur T.R."/>
            <person name="Ciampi-Guillardi M."/>
            <person name="Sukno S.A."/>
            <person name="Thon M.R."/>
            <person name="Massola Junior N.S."/>
            <person name="Baroncelli R."/>
        </authorList>
    </citation>
    <scope>NUCLEOTIDE SEQUENCE</scope>
    <source>
        <strain evidence="13">LFN0074</strain>
    </source>
</reference>
<comment type="caution">
    <text evidence="13">The sequence shown here is derived from an EMBL/GenBank/DDBJ whole genome shotgun (WGS) entry which is preliminary data.</text>
</comment>
<feature type="compositionally biased region" description="Polar residues" evidence="10">
    <location>
        <begin position="441"/>
        <end position="455"/>
    </location>
</feature>
<dbReference type="InterPro" id="IPR007197">
    <property type="entry name" value="rSAM"/>
</dbReference>
<dbReference type="InterPro" id="IPR058240">
    <property type="entry name" value="rSAM_sf"/>
</dbReference>
<dbReference type="InterPro" id="IPR020568">
    <property type="entry name" value="Ribosomal_Su5_D2-typ_SF"/>
</dbReference>
<dbReference type="Gene3D" id="3.30.230.10">
    <property type="match status" value="1"/>
</dbReference>
<dbReference type="EMBL" id="WIGM01000268">
    <property type="protein sequence ID" value="KAF6831148.1"/>
    <property type="molecule type" value="Genomic_DNA"/>
</dbReference>
<feature type="region of interest" description="Disordered" evidence="10">
    <location>
        <begin position="846"/>
        <end position="872"/>
    </location>
</feature>
<comment type="similarity">
    <text evidence="2">Belongs to the DNA mismatch repair MutL/HexB family.</text>
</comment>
<dbReference type="Pfam" id="PF01119">
    <property type="entry name" value="DNA_mis_repair"/>
    <property type="match status" value="1"/>
</dbReference>
<keyword evidence="3" id="KW-0949">S-adenosyl-L-methionine</keyword>
<comment type="subcellular location">
    <subcellularLocation>
        <location evidence="1">Nucleus</location>
    </subcellularLocation>
</comment>
<dbReference type="SUPFAM" id="SSF102114">
    <property type="entry name" value="Radical SAM enzymes"/>
    <property type="match status" value="1"/>
</dbReference>
<feature type="domain" description="DNA mismatch repair protein S5" evidence="12">
    <location>
        <begin position="308"/>
        <end position="427"/>
    </location>
</feature>
<dbReference type="GO" id="GO:0046872">
    <property type="term" value="F:metal ion binding"/>
    <property type="evidence" value="ECO:0007669"/>
    <property type="project" value="UniProtKB-KW"/>
</dbReference>
<dbReference type="SUPFAM" id="SSF54211">
    <property type="entry name" value="Ribosomal protein S5 domain 2-like"/>
    <property type="match status" value="1"/>
</dbReference>
<dbReference type="NCBIfam" id="TIGR00585">
    <property type="entry name" value="mutl"/>
    <property type="match status" value="1"/>
</dbReference>
<keyword evidence="4" id="KW-0479">Metal-binding</keyword>
<feature type="region of interest" description="Disordered" evidence="10">
    <location>
        <begin position="21"/>
        <end position="83"/>
    </location>
</feature>
<dbReference type="FunFam" id="3.30.230.10:FF:000014">
    <property type="entry name" value="DNA mismatch repair protein Mlh1"/>
    <property type="match status" value="1"/>
</dbReference>
<evidence type="ECO:0000313" key="13">
    <source>
        <dbReference type="EMBL" id="KAF6831148.1"/>
    </source>
</evidence>
<dbReference type="Pfam" id="PF16413">
    <property type="entry name" value="Mlh1_C"/>
    <property type="match status" value="1"/>
</dbReference>
<evidence type="ECO:0000256" key="6">
    <source>
        <dbReference type="ARBA" id="ARBA00023004"/>
    </source>
</evidence>
<dbReference type="SFLD" id="SFLDS00029">
    <property type="entry name" value="Radical_SAM"/>
    <property type="match status" value="1"/>
</dbReference>
<dbReference type="CDD" id="cd16926">
    <property type="entry name" value="HATPase_MutL-MLH-PMS-like"/>
    <property type="match status" value="1"/>
</dbReference>
<feature type="compositionally biased region" description="Low complexity" evidence="10">
    <location>
        <begin position="497"/>
        <end position="511"/>
    </location>
</feature>
<dbReference type="CDD" id="cd03483">
    <property type="entry name" value="MutL_Trans_MLH1"/>
    <property type="match status" value="1"/>
</dbReference>
<evidence type="ECO:0000256" key="2">
    <source>
        <dbReference type="ARBA" id="ARBA00006082"/>
    </source>
</evidence>
<dbReference type="SUPFAM" id="SSF55874">
    <property type="entry name" value="ATPase domain of HSP90 chaperone/DNA topoisomerase II/histidine kinase"/>
    <property type="match status" value="1"/>
</dbReference>
<dbReference type="GO" id="GO:0005524">
    <property type="term" value="F:ATP binding"/>
    <property type="evidence" value="ECO:0007669"/>
    <property type="project" value="InterPro"/>
</dbReference>
<evidence type="ECO:0000256" key="3">
    <source>
        <dbReference type="ARBA" id="ARBA00022691"/>
    </source>
</evidence>
<proteinExistence type="inferred from homology"/>
<evidence type="ECO:0000256" key="9">
    <source>
        <dbReference type="ARBA" id="ARBA00023242"/>
    </source>
</evidence>
<dbReference type="GO" id="GO:0140664">
    <property type="term" value="F:ATP-dependent DNA damage sensor activity"/>
    <property type="evidence" value="ECO:0007669"/>
    <property type="project" value="InterPro"/>
</dbReference>
<feature type="region of interest" description="Disordered" evidence="10">
    <location>
        <begin position="495"/>
        <end position="514"/>
    </location>
</feature>
<evidence type="ECO:0000259" key="12">
    <source>
        <dbReference type="SMART" id="SM01340"/>
    </source>
</evidence>
<dbReference type="GO" id="GO:0030983">
    <property type="term" value="F:mismatched DNA binding"/>
    <property type="evidence" value="ECO:0007669"/>
    <property type="project" value="InterPro"/>
</dbReference>
<dbReference type="Gene3D" id="3.30.565.10">
    <property type="entry name" value="Histidine kinase-like ATPase, C-terminal domain"/>
    <property type="match status" value="1"/>
</dbReference>
<dbReference type="InterPro" id="IPR038973">
    <property type="entry name" value="MutL/Mlh/Pms-like"/>
</dbReference>
<evidence type="ECO:0000313" key="14">
    <source>
        <dbReference type="Proteomes" id="UP000639643"/>
    </source>
</evidence>
<dbReference type="InterPro" id="IPR032189">
    <property type="entry name" value="Mlh1_C"/>
</dbReference>
<keyword evidence="14" id="KW-1185">Reference proteome</keyword>
<keyword evidence="11" id="KW-1133">Transmembrane helix</keyword>
<protein>
    <submittedName>
        <fullName evidence="13">DNA mismatch repair protein MutL</fullName>
    </submittedName>
</protein>
<accession>A0A8H6KH54</accession>
<dbReference type="InterPro" id="IPR014721">
    <property type="entry name" value="Ribsml_uS5_D2-typ_fold_subgr"/>
</dbReference>
<dbReference type="GO" id="GO:0016887">
    <property type="term" value="F:ATP hydrolysis activity"/>
    <property type="evidence" value="ECO:0007669"/>
    <property type="project" value="InterPro"/>
</dbReference>
<dbReference type="FunFam" id="3.30.565.10:FF:000033">
    <property type="entry name" value="DNA mismatch repair protein Mlh1"/>
    <property type="match status" value="1"/>
</dbReference>
<dbReference type="PANTHER" id="PTHR10073:SF12">
    <property type="entry name" value="DNA MISMATCH REPAIR PROTEIN MLH1"/>
    <property type="match status" value="1"/>
</dbReference>
<name>A0A8H6KH54_9PEZI</name>
<gene>
    <name evidence="13" type="ORF">CMUS01_07459</name>
</gene>
<dbReference type="Proteomes" id="UP000639643">
    <property type="component" value="Unassembled WGS sequence"/>
</dbReference>
<keyword evidence="7" id="KW-0411">Iron-sulfur</keyword>
<dbReference type="PROSITE" id="PS00058">
    <property type="entry name" value="DNA_MISMATCH_REPAIR_1"/>
    <property type="match status" value="1"/>
</dbReference>
<dbReference type="CDD" id="cd01335">
    <property type="entry name" value="Radical_SAM"/>
    <property type="match status" value="1"/>
</dbReference>
<dbReference type="InterPro" id="IPR013785">
    <property type="entry name" value="Aldolase_TIM"/>
</dbReference>
<dbReference type="SMART" id="SM01340">
    <property type="entry name" value="DNA_mis_repair"/>
    <property type="match status" value="1"/>
</dbReference>
<feature type="transmembrane region" description="Helical" evidence="11">
    <location>
        <begin position="819"/>
        <end position="836"/>
    </location>
</feature>
<evidence type="ECO:0000256" key="8">
    <source>
        <dbReference type="ARBA" id="ARBA00023204"/>
    </source>
</evidence>
<dbReference type="GO" id="GO:0032389">
    <property type="term" value="C:MutLalpha complex"/>
    <property type="evidence" value="ECO:0007669"/>
    <property type="project" value="TreeGrafter"/>
</dbReference>
<dbReference type="Pfam" id="PF13589">
    <property type="entry name" value="HATPase_c_3"/>
    <property type="match status" value="1"/>
</dbReference>
<dbReference type="InterPro" id="IPR013507">
    <property type="entry name" value="DNA_mismatch_S5_2-like"/>
</dbReference>
<feature type="region of interest" description="Disordered" evidence="10">
    <location>
        <begin position="441"/>
        <end position="489"/>
    </location>
</feature>
<evidence type="ECO:0000256" key="11">
    <source>
        <dbReference type="SAM" id="Phobius"/>
    </source>
</evidence>
<keyword evidence="6" id="KW-0408">Iron</keyword>
<feature type="compositionally biased region" description="Basic and acidic residues" evidence="10">
    <location>
        <begin position="21"/>
        <end position="42"/>
    </location>
</feature>
<evidence type="ECO:0000256" key="7">
    <source>
        <dbReference type="ARBA" id="ARBA00023014"/>
    </source>
</evidence>
<keyword evidence="11" id="KW-0472">Membrane</keyword>
<keyword evidence="8" id="KW-0234">DNA repair</keyword>
<dbReference type="OrthoDB" id="10263226at2759"/>
<dbReference type="InterPro" id="IPR002099">
    <property type="entry name" value="MutL/Mlh/PMS"/>
</dbReference>
<feature type="region of interest" description="Disordered" evidence="10">
    <location>
        <begin position="1127"/>
        <end position="1147"/>
    </location>
</feature>
<keyword evidence="11" id="KW-0812">Transmembrane</keyword>
<dbReference type="Gene3D" id="3.20.20.70">
    <property type="entry name" value="Aldolase class I"/>
    <property type="match status" value="1"/>
</dbReference>
<dbReference type="InterPro" id="IPR036890">
    <property type="entry name" value="HATPase_C_sf"/>
</dbReference>
<dbReference type="GO" id="GO:0051536">
    <property type="term" value="F:iron-sulfur cluster binding"/>
    <property type="evidence" value="ECO:0007669"/>
    <property type="project" value="UniProtKB-KW"/>
</dbReference>
<evidence type="ECO:0000256" key="4">
    <source>
        <dbReference type="ARBA" id="ARBA00022723"/>
    </source>
</evidence>
<dbReference type="AlphaFoldDB" id="A0A8H6KH54"/>
<dbReference type="PANTHER" id="PTHR10073">
    <property type="entry name" value="DNA MISMATCH REPAIR PROTEIN MLH, PMS, MUTL"/>
    <property type="match status" value="1"/>
</dbReference>
<evidence type="ECO:0000256" key="10">
    <source>
        <dbReference type="SAM" id="MobiDB-lite"/>
    </source>
</evidence>
<organism evidence="13 14">
    <name type="scientific">Colletotrichum musicola</name>
    <dbReference type="NCBI Taxonomy" id="2175873"/>
    <lineage>
        <taxon>Eukaryota</taxon>
        <taxon>Fungi</taxon>
        <taxon>Dikarya</taxon>
        <taxon>Ascomycota</taxon>
        <taxon>Pezizomycotina</taxon>
        <taxon>Sordariomycetes</taxon>
        <taxon>Hypocreomycetidae</taxon>
        <taxon>Glomerellales</taxon>
        <taxon>Glomerellaceae</taxon>
        <taxon>Colletotrichum</taxon>
        <taxon>Colletotrichum orchidearum species complex</taxon>
    </lineage>
</organism>
<keyword evidence="9" id="KW-0539">Nucleus</keyword>
<keyword evidence="5" id="KW-0227">DNA damage</keyword>
<evidence type="ECO:0000256" key="1">
    <source>
        <dbReference type="ARBA" id="ARBA00004123"/>
    </source>
</evidence>
<evidence type="ECO:0000256" key="5">
    <source>
        <dbReference type="ARBA" id="ARBA00022763"/>
    </source>
</evidence>
<sequence length="1147" mass="128670">MRGAGTQNASLDNKFSQVVDGRWRHDNDNDNDHGLNHNQNHDRRLHLSHPADSSPPSAKASRKMADAMEVDPPVGAKRKADDELENPRLPRRIRALDADVVSKIAAGEIIVAPVHALKELIENAVDAGATSIEVLVKEGGLKLLQITDNGSGIQKDDLEILCERHTTSKITSFEDLTSIATYGFRGEALASISHIAHLTVTTKTKDSANAWRAHYHEGKLAPAKPGQTAEPKMVAGRQGTQVCVEDLFFNIPTRRRAFRSPSEEYNKIMDVVGRYAIHRSGVAFSCKKHGESGTSISIQANATEVDRIRQLYGSSVANELMQFSTSEERWGFKAEGWATNANYHIKKTTLLLFINHRSVESASIKKALDQLYATFLPKGGRPFIYLSLEIDPSRVDVNVHPTKREVHFLNEDDIIQSVCEHIRSKLAEVDASRTFMTQSLLPGSQMIDSSPQLDSEGTPATPATPARETPGPKRPRRNSNNLVRTDTSLRKITSMLPAATAATPSKASTATDENALSASENIQYETVDKQYVPMRLTSVKELRAEVREDMHNDLTEIFANHTFVGIVDERRRLAAIQGGVKLYLIDYGRTCYEYCYQVGLTDFGNFGTIRFTPPLDLREVLRIGAQMEKDEIESPEEDFDVEVVVEKVADQLIERREMIGEYFSLEVSPAGELLSIPLLIKGYTPAMAKLPRFLLRLGPCVDWTQEKPCFDTFLKELASFYVPEQLPPTIGGDSEEDEHEELDEHLVQRRKNIRWAVEHVFFPAFKARLIATTSLMKAAVLEVADLKGLTYTTSSRPRVARMGILTSLAEATRSVATTTPYFIFFAVIVLVAVVYFSRRRRAEPCDAGTLNGPAPEKTRPASPPPPAVNDPDAPVSVNYFPSRECNYACGFCFHTNASGYILPLDEAKRGMRKLNIAGGEPFLHPKFIGELMRYCKEDLELESISVVSNGSKVQARFLREYGRYLDILAISCDSLVFRVARWCREYGIMFKLNTLVNVHNWDEEMAEQIARLAPFRWKVFQCLIVEGENEDETRVRDARGFLISDEQWRMFCDRHKHLPCYVPEDNQTMAGSYLLLDEKLRFLDKDDGPMKKSDSLLDVGVKRAMQQFAWDKSAFDKRSGIYEWQKPQTTGDVEGGCGGGDKEELAW</sequence>
<dbReference type="SFLD" id="SFLDG01088">
    <property type="entry name" value="antiviral_proteins"/>
    <property type="match status" value="1"/>
</dbReference>
<dbReference type="Pfam" id="PF04055">
    <property type="entry name" value="Radical_SAM"/>
    <property type="match status" value="1"/>
</dbReference>
<dbReference type="GO" id="GO:0061982">
    <property type="term" value="P:meiosis I cell cycle process"/>
    <property type="evidence" value="ECO:0007669"/>
    <property type="project" value="UniProtKB-ARBA"/>
</dbReference>
<feature type="compositionally biased region" description="Low complexity" evidence="10">
    <location>
        <begin position="48"/>
        <end position="59"/>
    </location>
</feature>